<dbReference type="SUPFAM" id="SSF50630">
    <property type="entry name" value="Acid proteases"/>
    <property type="match status" value="1"/>
</dbReference>
<dbReference type="Pfam" id="PF00026">
    <property type="entry name" value="Asp"/>
    <property type="match status" value="1"/>
</dbReference>
<sequence>MARFSFVVLAAIVSLAVASPAAFEPRGTPVPFTTVPVKKTSSGKTKSVKALMARDLSRFNVAASAAVATTPATNEDDTYVTSVKVGTQTFSLIVDTGSSNTWVGAGTKYSPGSTATDTRDSFEVEYGVGSASGTEYTDNVEIGGLTISKQSIGDASRTSSFDGVDGIVGFGPVDLTEETVSGQNTVPTVMQNLLSQGLISTNVLGVYFAPESGSDVDDPNGELALGGVDSSKYTGTLTYVSVTKTSPYNEYWGITVSSTTYNGKSIGSSANAIVDTGTTFIYIPTATYNTFASDSGGQDRLGHRAAFVYTFPQAQYAVWGLPSGKYYSFITAGGTSAADVNFIIGQKFLENYRRKTDTLTSPALWTSTALGSMIHGSFATHAAAEQKRFGHLLSGPHGHRLVAPRRTYRVVMEQRRSIRRALVSPFQWHSISAGRALAFRANPTCTESECFLVAYDMHLRTKPRRPKIYVSPQVNVGASFPSTHFLPDC</sequence>
<feature type="domain" description="Peptidase A1" evidence="6">
    <location>
        <begin position="79"/>
        <end position="392"/>
    </location>
</feature>
<comment type="caution">
    <text evidence="7">The sequence shown here is derived from an EMBL/GenBank/DDBJ whole genome shotgun (WGS) entry which is preliminary data.</text>
</comment>
<keyword evidence="4 7" id="KW-0645">Protease</keyword>
<dbReference type="PROSITE" id="PS00141">
    <property type="entry name" value="ASP_PROTEASE"/>
    <property type="match status" value="2"/>
</dbReference>
<keyword evidence="8" id="KW-1185">Reference proteome</keyword>
<name>A0A8H6TQC0_MYCCL</name>
<evidence type="ECO:0000256" key="5">
    <source>
        <dbReference type="SAM" id="SignalP"/>
    </source>
</evidence>
<evidence type="ECO:0000256" key="2">
    <source>
        <dbReference type="ARBA" id="ARBA00022750"/>
    </source>
</evidence>
<feature type="active site" evidence="3">
    <location>
        <position position="95"/>
    </location>
</feature>
<gene>
    <name evidence="7" type="ORF">HMN09_00206900</name>
</gene>
<dbReference type="Proteomes" id="UP000613580">
    <property type="component" value="Unassembled WGS sequence"/>
</dbReference>
<dbReference type="InterPro" id="IPR033121">
    <property type="entry name" value="PEPTIDASE_A1"/>
</dbReference>
<dbReference type="GO" id="GO:0004190">
    <property type="term" value="F:aspartic-type endopeptidase activity"/>
    <property type="evidence" value="ECO:0007669"/>
    <property type="project" value="UniProtKB-KW"/>
</dbReference>
<organism evidence="7 8">
    <name type="scientific">Mycena chlorophos</name>
    <name type="common">Agaric fungus</name>
    <name type="synonym">Agaricus chlorophos</name>
    <dbReference type="NCBI Taxonomy" id="658473"/>
    <lineage>
        <taxon>Eukaryota</taxon>
        <taxon>Fungi</taxon>
        <taxon>Dikarya</taxon>
        <taxon>Basidiomycota</taxon>
        <taxon>Agaricomycotina</taxon>
        <taxon>Agaricomycetes</taxon>
        <taxon>Agaricomycetidae</taxon>
        <taxon>Agaricales</taxon>
        <taxon>Marasmiineae</taxon>
        <taxon>Mycenaceae</taxon>
        <taxon>Mycena</taxon>
    </lineage>
</organism>
<evidence type="ECO:0000313" key="7">
    <source>
        <dbReference type="EMBL" id="KAF7321184.1"/>
    </source>
</evidence>
<keyword evidence="4" id="KW-0378">Hydrolase</keyword>
<feature type="signal peptide" evidence="5">
    <location>
        <begin position="1"/>
        <end position="18"/>
    </location>
</feature>
<keyword evidence="2 4" id="KW-0064">Aspartyl protease</keyword>
<dbReference type="PANTHER" id="PTHR47966:SF51">
    <property type="entry name" value="BETA-SITE APP-CLEAVING ENZYME, ISOFORM A-RELATED"/>
    <property type="match status" value="1"/>
</dbReference>
<comment type="similarity">
    <text evidence="1 4">Belongs to the peptidase A1 family.</text>
</comment>
<keyword evidence="5" id="KW-0732">Signal</keyword>
<dbReference type="PRINTS" id="PR00792">
    <property type="entry name" value="PEPSIN"/>
</dbReference>
<dbReference type="AlphaFoldDB" id="A0A8H6TQC0"/>
<feature type="chain" id="PRO_5034181751" evidence="5">
    <location>
        <begin position="19"/>
        <end position="489"/>
    </location>
</feature>
<dbReference type="PROSITE" id="PS51767">
    <property type="entry name" value="PEPTIDASE_A1"/>
    <property type="match status" value="1"/>
</dbReference>
<dbReference type="InterPro" id="IPR021109">
    <property type="entry name" value="Peptidase_aspartic_dom_sf"/>
</dbReference>
<dbReference type="InterPro" id="IPR034164">
    <property type="entry name" value="Pepsin-like_dom"/>
</dbReference>
<feature type="active site" evidence="3">
    <location>
        <position position="275"/>
    </location>
</feature>
<dbReference type="OrthoDB" id="660550at2759"/>
<dbReference type="PANTHER" id="PTHR47966">
    <property type="entry name" value="BETA-SITE APP-CLEAVING ENZYME, ISOFORM A-RELATED"/>
    <property type="match status" value="1"/>
</dbReference>
<protein>
    <submittedName>
        <fullName evidence="7">Aspartic protease</fullName>
    </submittedName>
</protein>
<dbReference type="GO" id="GO:0006508">
    <property type="term" value="P:proteolysis"/>
    <property type="evidence" value="ECO:0007669"/>
    <property type="project" value="UniProtKB-KW"/>
</dbReference>
<dbReference type="InterPro" id="IPR001969">
    <property type="entry name" value="Aspartic_peptidase_AS"/>
</dbReference>
<dbReference type="InterPro" id="IPR001461">
    <property type="entry name" value="Aspartic_peptidase_A1"/>
</dbReference>
<accession>A0A8H6TQC0</accession>
<evidence type="ECO:0000313" key="8">
    <source>
        <dbReference type="Proteomes" id="UP000613580"/>
    </source>
</evidence>
<dbReference type="CDD" id="cd05471">
    <property type="entry name" value="pepsin_like"/>
    <property type="match status" value="1"/>
</dbReference>
<evidence type="ECO:0000259" key="6">
    <source>
        <dbReference type="PROSITE" id="PS51767"/>
    </source>
</evidence>
<dbReference type="EMBL" id="JACAZE010000002">
    <property type="protein sequence ID" value="KAF7321184.1"/>
    <property type="molecule type" value="Genomic_DNA"/>
</dbReference>
<proteinExistence type="inferred from homology"/>
<reference evidence="7" key="1">
    <citation type="submission" date="2020-05" db="EMBL/GenBank/DDBJ databases">
        <title>Mycena genomes resolve the evolution of fungal bioluminescence.</title>
        <authorList>
            <person name="Tsai I.J."/>
        </authorList>
    </citation>
    <scope>NUCLEOTIDE SEQUENCE</scope>
    <source>
        <strain evidence="7">110903Hualien_Pintung</strain>
    </source>
</reference>
<evidence type="ECO:0000256" key="1">
    <source>
        <dbReference type="ARBA" id="ARBA00007447"/>
    </source>
</evidence>
<evidence type="ECO:0000256" key="4">
    <source>
        <dbReference type="RuleBase" id="RU000454"/>
    </source>
</evidence>
<dbReference type="Gene3D" id="2.40.70.10">
    <property type="entry name" value="Acid Proteases"/>
    <property type="match status" value="2"/>
</dbReference>
<evidence type="ECO:0000256" key="3">
    <source>
        <dbReference type="PIRSR" id="PIRSR601461-1"/>
    </source>
</evidence>